<feature type="transmembrane region" description="Helical" evidence="6">
    <location>
        <begin position="356"/>
        <end position="376"/>
    </location>
</feature>
<feature type="transmembrane region" description="Helical" evidence="6">
    <location>
        <begin position="447"/>
        <end position="467"/>
    </location>
</feature>
<feature type="domain" description="DUF4131" evidence="8">
    <location>
        <begin position="26"/>
        <end position="186"/>
    </location>
</feature>
<feature type="transmembrane region" description="Helical" evidence="6">
    <location>
        <begin position="55"/>
        <end position="74"/>
    </location>
</feature>
<dbReference type="InterPro" id="IPR025405">
    <property type="entry name" value="DUF4131"/>
</dbReference>
<evidence type="ECO:0000256" key="2">
    <source>
        <dbReference type="ARBA" id="ARBA00022475"/>
    </source>
</evidence>
<evidence type="ECO:0000256" key="3">
    <source>
        <dbReference type="ARBA" id="ARBA00022692"/>
    </source>
</evidence>
<feature type="transmembrane region" description="Helical" evidence="6">
    <location>
        <begin position="285"/>
        <end position="301"/>
    </location>
</feature>
<feature type="transmembrane region" description="Helical" evidence="6">
    <location>
        <begin position="15"/>
        <end position="43"/>
    </location>
</feature>
<evidence type="ECO:0000313" key="9">
    <source>
        <dbReference type="EMBL" id="RTE54963.1"/>
    </source>
</evidence>
<dbReference type="Proteomes" id="UP000267585">
    <property type="component" value="Unassembled WGS sequence"/>
</dbReference>
<keyword evidence="5 6" id="KW-0472">Membrane</keyword>
<evidence type="ECO:0000259" key="7">
    <source>
        <dbReference type="Pfam" id="PF03772"/>
    </source>
</evidence>
<name>A0A3S0AG48_9FLAO</name>
<evidence type="ECO:0000256" key="6">
    <source>
        <dbReference type="SAM" id="Phobius"/>
    </source>
</evidence>
<feature type="transmembrane region" description="Helical" evidence="6">
    <location>
        <begin position="506"/>
        <end position="522"/>
    </location>
</feature>
<evidence type="ECO:0000256" key="4">
    <source>
        <dbReference type="ARBA" id="ARBA00022989"/>
    </source>
</evidence>
<feature type="transmembrane region" description="Helical" evidence="6">
    <location>
        <begin position="330"/>
        <end position="350"/>
    </location>
</feature>
<feature type="transmembrane region" description="Helical" evidence="6">
    <location>
        <begin position="413"/>
        <end position="440"/>
    </location>
</feature>
<evidence type="ECO:0000256" key="5">
    <source>
        <dbReference type="ARBA" id="ARBA00023136"/>
    </source>
</evidence>
<evidence type="ECO:0000256" key="1">
    <source>
        <dbReference type="ARBA" id="ARBA00004651"/>
    </source>
</evidence>
<dbReference type="Pfam" id="PF03772">
    <property type="entry name" value="Competence"/>
    <property type="match status" value="1"/>
</dbReference>
<dbReference type="Pfam" id="PF13567">
    <property type="entry name" value="DUF4131"/>
    <property type="match status" value="1"/>
</dbReference>
<feature type="transmembrane region" description="Helical" evidence="6">
    <location>
        <begin position="482"/>
        <end position="499"/>
    </location>
</feature>
<dbReference type="InterPro" id="IPR004477">
    <property type="entry name" value="ComEC_N"/>
</dbReference>
<feature type="transmembrane region" description="Helical" evidence="6">
    <location>
        <begin position="250"/>
        <end position="273"/>
    </location>
</feature>
<protein>
    <submittedName>
        <fullName evidence="9">ComEC family competence protein</fullName>
    </submittedName>
</protein>
<dbReference type="NCBIfam" id="TIGR00360">
    <property type="entry name" value="ComEC_N-term"/>
    <property type="match status" value="1"/>
</dbReference>
<sequence length="674" mass="76146">MHPLQFNTVKLSLCLILGILLGNLLQLSIFISLISTLFTLLLLGIVFRHQQKLPSWLFGVLAACVTVCVGQLSFSLTQSKNFEHHYSHLLQSKNQSFIIKIREILKPNAYSQRFVARVKFLDTARVSGKILLSMAPDTANTQLKVDDELMVFSTATPIKAPLNPHQFNYKKYLSHLGIEHQLYLSPDNSFITPNTSRSIFGVAAQLRQHIIKKLKKAAFGKEELGVIQALLLGQRHDISPATNTDYKDAGAYHILALSGLHIGILLGLLHFLLSPLEFLPKGRTIKLAVIVLLLWGFAILAGLSPSILRAVTMFSFVAYALYLNRPTSHFNILALSLFFILLLLDPLLLFQVGFQLSYAAVFAIVLIFPLLQKLWAPKNYIIKKSWELLSVSLAAQLGVFPISLFYFHQFPGLFFVSSLIVLPFLTFILGFGILVIVLALSNSLPPVVVAFYDSVIWAMNSTIGYLAQQEGFLFRNIPFDTVQLFLSYAIILTLVLLLIKTSYKKTLLFLGFILCFQFYILAKQHHSKSRESLTIGHLSRNTALLHRRGSKLTIFTNHPPATQRIASDYAIAQHTRELEYLPLRNSYTIEGERIVVMDSVYNTLPKNYKVTTLVLTHSPKINLDRLLDWVQPKTIIADGSNYKSYIKRWKASCRAKKIPFHYTGEKGAFDFFVR</sequence>
<gene>
    <name evidence="9" type="ORF">EHW67_04285</name>
</gene>
<feature type="transmembrane region" description="Helical" evidence="6">
    <location>
        <begin position="388"/>
        <end position="407"/>
    </location>
</feature>
<proteinExistence type="predicted"/>
<dbReference type="InterPro" id="IPR052159">
    <property type="entry name" value="Competence_DNA_uptake"/>
</dbReference>
<keyword evidence="3 6" id="KW-0812">Transmembrane</keyword>
<reference evidence="9 10" key="1">
    <citation type="submission" date="2018-11" db="EMBL/GenBank/DDBJ databases">
        <title>Arenibacter aquaticus sp.nov., a marine bacterium isolated from surface seawater in the South China Sea.</title>
        <authorList>
            <person name="Guo J."/>
            <person name="Sun J."/>
        </authorList>
    </citation>
    <scope>NUCLEOTIDE SEQUENCE [LARGE SCALE GENOMIC DNA]</scope>
    <source>
        <strain evidence="9 10">GUO666</strain>
    </source>
</reference>
<comment type="caution">
    <text evidence="9">The sequence shown here is derived from an EMBL/GenBank/DDBJ whole genome shotgun (WGS) entry which is preliminary data.</text>
</comment>
<keyword evidence="4 6" id="KW-1133">Transmembrane helix</keyword>
<accession>A0A3S0AG48</accession>
<dbReference type="OrthoDB" id="9761531at2"/>
<dbReference type="AlphaFoldDB" id="A0A3S0AG48"/>
<keyword evidence="10" id="KW-1185">Reference proteome</keyword>
<organism evidence="9 10">
    <name type="scientific">Arenibacter aquaticus</name>
    <dbReference type="NCBI Taxonomy" id="2489054"/>
    <lineage>
        <taxon>Bacteria</taxon>
        <taxon>Pseudomonadati</taxon>
        <taxon>Bacteroidota</taxon>
        <taxon>Flavobacteriia</taxon>
        <taxon>Flavobacteriales</taxon>
        <taxon>Flavobacteriaceae</taxon>
        <taxon>Arenibacter</taxon>
    </lineage>
</organism>
<keyword evidence="2" id="KW-1003">Cell membrane</keyword>
<comment type="subcellular location">
    <subcellularLocation>
        <location evidence="1">Cell membrane</location>
        <topology evidence="1">Multi-pass membrane protein</topology>
    </subcellularLocation>
</comment>
<dbReference type="PANTHER" id="PTHR30619">
    <property type="entry name" value="DNA INTERNALIZATION/COMPETENCE PROTEIN COMEC/REC2"/>
    <property type="match status" value="1"/>
</dbReference>
<evidence type="ECO:0000259" key="8">
    <source>
        <dbReference type="Pfam" id="PF13567"/>
    </source>
</evidence>
<feature type="domain" description="ComEC/Rec2-related protein" evidence="7">
    <location>
        <begin position="230"/>
        <end position="498"/>
    </location>
</feature>
<evidence type="ECO:0000313" key="10">
    <source>
        <dbReference type="Proteomes" id="UP000267585"/>
    </source>
</evidence>
<dbReference type="GO" id="GO:0005886">
    <property type="term" value="C:plasma membrane"/>
    <property type="evidence" value="ECO:0007669"/>
    <property type="project" value="UniProtKB-SubCell"/>
</dbReference>
<dbReference type="PANTHER" id="PTHR30619:SF1">
    <property type="entry name" value="RECOMBINATION PROTEIN 2"/>
    <property type="match status" value="1"/>
</dbReference>
<dbReference type="EMBL" id="RQPJ01000002">
    <property type="protein sequence ID" value="RTE54963.1"/>
    <property type="molecule type" value="Genomic_DNA"/>
</dbReference>